<protein>
    <submittedName>
        <fullName evidence="5">Thioredoxin reductase</fullName>
    </submittedName>
</protein>
<keyword evidence="2" id="KW-0285">Flavoprotein</keyword>
<dbReference type="PRINTS" id="PR00368">
    <property type="entry name" value="FADPNR"/>
</dbReference>
<feature type="domain" description="FAD/NAD(P)-binding" evidence="4">
    <location>
        <begin position="10"/>
        <end position="299"/>
    </location>
</feature>
<name>A0AAD7L7W7_QUISA</name>
<reference evidence="5" key="1">
    <citation type="journal article" date="2023" name="Science">
        <title>Elucidation of the pathway for biosynthesis of saponin adjuvants from the soapbark tree.</title>
        <authorList>
            <person name="Reed J."/>
            <person name="Orme A."/>
            <person name="El-Demerdash A."/>
            <person name="Owen C."/>
            <person name="Martin L.B.B."/>
            <person name="Misra R.C."/>
            <person name="Kikuchi S."/>
            <person name="Rejzek M."/>
            <person name="Martin A.C."/>
            <person name="Harkess A."/>
            <person name="Leebens-Mack J."/>
            <person name="Louveau T."/>
            <person name="Stephenson M.J."/>
            <person name="Osbourn A."/>
        </authorList>
    </citation>
    <scope>NUCLEOTIDE SEQUENCE</scope>
    <source>
        <strain evidence="5">S10</strain>
    </source>
</reference>
<comment type="similarity">
    <text evidence="1">Belongs to the class-II pyridine nucleotide-disulfide oxidoreductase family.</text>
</comment>
<dbReference type="AlphaFoldDB" id="A0AAD7L7W7"/>
<dbReference type="InterPro" id="IPR023753">
    <property type="entry name" value="FAD/NAD-binding_dom"/>
</dbReference>
<evidence type="ECO:0000256" key="3">
    <source>
        <dbReference type="ARBA" id="ARBA00023002"/>
    </source>
</evidence>
<evidence type="ECO:0000313" key="6">
    <source>
        <dbReference type="Proteomes" id="UP001163823"/>
    </source>
</evidence>
<dbReference type="GO" id="GO:0097237">
    <property type="term" value="P:cellular response to toxic substance"/>
    <property type="evidence" value="ECO:0007669"/>
    <property type="project" value="UniProtKB-ARBA"/>
</dbReference>
<dbReference type="KEGG" id="qsa:O6P43_024984"/>
<dbReference type="GO" id="GO:0016491">
    <property type="term" value="F:oxidoreductase activity"/>
    <property type="evidence" value="ECO:0007669"/>
    <property type="project" value="UniProtKB-KW"/>
</dbReference>
<organism evidence="5 6">
    <name type="scientific">Quillaja saponaria</name>
    <name type="common">Soap bark tree</name>
    <dbReference type="NCBI Taxonomy" id="32244"/>
    <lineage>
        <taxon>Eukaryota</taxon>
        <taxon>Viridiplantae</taxon>
        <taxon>Streptophyta</taxon>
        <taxon>Embryophyta</taxon>
        <taxon>Tracheophyta</taxon>
        <taxon>Spermatophyta</taxon>
        <taxon>Magnoliopsida</taxon>
        <taxon>eudicotyledons</taxon>
        <taxon>Gunneridae</taxon>
        <taxon>Pentapetalae</taxon>
        <taxon>rosids</taxon>
        <taxon>fabids</taxon>
        <taxon>Fabales</taxon>
        <taxon>Quillajaceae</taxon>
        <taxon>Quillaja</taxon>
    </lineage>
</organism>
<evidence type="ECO:0000256" key="1">
    <source>
        <dbReference type="ARBA" id="ARBA00009333"/>
    </source>
</evidence>
<dbReference type="Proteomes" id="UP001163823">
    <property type="component" value="Chromosome 10"/>
</dbReference>
<comment type="caution">
    <text evidence="5">The sequence shown here is derived from an EMBL/GenBank/DDBJ whole genome shotgun (WGS) entry which is preliminary data.</text>
</comment>
<dbReference type="EMBL" id="JARAOO010000010">
    <property type="protein sequence ID" value="KAJ7953255.1"/>
    <property type="molecule type" value="Genomic_DNA"/>
</dbReference>
<dbReference type="Gene3D" id="3.50.50.60">
    <property type="entry name" value="FAD/NAD(P)-binding domain"/>
    <property type="match status" value="2"/>
</dbReference>
<keyword evidence="6" id="KW-1185">Reference proteome</keyword>
<evidence type="ECO:0000256" key="2">
    <source>
        <dbReference type="ARBA" id="ARBA00022630"/>
    </source>
</evidence>
<dbReference type="PRINTS" id="PR00469">
    <property type="entry name" value="PNDRDTASEII"/>
</dbReference>
<dbReference type="InterPro" id="IPR050097">
    <property type="entry name" value="Ferredoxin-NADP_redctase_2"/>
</dbReference>
<proteinExistence type="inferred from homology"/>
<dbReference type="PANTHER" id="PTHR48105">
    <property type="entry name" value="THIOREDOXIN REDUCTASE 1-RELATED-RELATED"/>
    <property type="match status" value="1"/>
</dbReference>
<sequence length="299" mass="32376">MDYHQNLKTKVCIIGSGPAAYTAAIYTARAELNPILLQGNPSKDITDVDNYPGFPYTILRTDLMDRFLNQSLRFGTRVLDEIVTKVDFSITPIKIFTKLKTVEADTVIIATGPDVKRLTVPGSGDAPEGFWNLGIPGYPVCDGASPNLRNKPLAVVGGGDSAMGDANYLTNYASIVYIIHRREKFRASKVLQKRPLGNPKVKVIWNSVVVEAHGDQRLGGIKVKNLVTGEVSDMKVSGLFFAIGHEPATRFLDSQVELDSDGYIVTKSGSTKTSIHGVFAAGDVQDRKYQQAVTAAGTG</sequence>
<dbReference type="Pfam" id="PF07992">
    <property type="entry name" value="Pyr_redox_2"/>
    <property type="match status" value="1"/>
</dbReference>
<evidence type="ECO:0000313" key="5">
    <source>
        <dbReference type="EMBL" id="KAJ7953255.1"/>
    </source>
</evidence>
<evidence type="ECO:0000259" key="4">
    <source>
        <dbReference type="Pfam" id="PF07992"/>
    </source>
</evidence>
<accession>A0AAD7L7W7</accession>
<gene>
    <name evidence="5" type="ORF">O6P43_024984</name>
</gene>
<keyword evidence="3" id="KW-0560">Oxidoreductase</keyword>
<dbReference type="InterPro" id="IPR036188">
    <property type="entry name" value="FAD/NAD-bd_sf"/>
</dbReference>
<dbReference type="SUPFAM" id="SSF51905">
    <property type="entry name" value="FAD/NAD(P)-binding domain"/>
    <property type="match status" value="1"/>
</dbReference>